<dbReference type="eggNOG" id="KOG4308">
    <property type="taxonomic scope" value="Eukaryota"/>
</dbReference>
<keyword evidence="4" id="KW-0175">Coiled coil</keyword>
<reference evidence="6" key="1">
    <citation type="journal article" date="2013" name="Nature">
        <title>Pan genome of the phytoplankton Emiliania underpins its global distribution.</title>
        <authorList>
            <person name="Read B.A."/>
            <person name="Kegel J."/>
            <person name="Klute M.J."/>
            <person name="Kuo A."/>
            <person name="Lefebvre S.C."/>
            <person name="Maumus F."/>
            <person name="Mayer C."/>
            <person name="Miller J."/>
            <person name="Monier A."/>
            <person name="Salamov A."/>
            <person name="Young J."/>
            <person name="Aguilar M."/>
            <person name="Claverie J.M."/>
            <person name="Frickenhaus S."/>
            <person name="Gonzalez K."/>
            <person name="Herman E.K."/>
            <person name="Lin Y.C."/>
            <person name="Napier J."/>
            <person name="Ogata H."/>
            <person name="Sarno A.F."/>
            <person name="Shmutz J."/>
            <person name="Schroeder D."/>
            <person name="de Vargas C."/>
            <person name="Verret F."/>
            <person name="von Dassow P."/>
            <person name="Valentin K."/>
            <person name="Van de Peer Y."/>
            <person name="Wheeler G."/>
            <person name="Dacks J.B."/>
            <person name="Delwiche C.F."/>
            <person name="Dyhrman S.T."/>
            <person name="Glockner G."/>
            <person name="John U."/>
            <person name="Richards T."/>
            <person name="Worden A.Z."/>
            <person name="Zhang X."/>
            <person name="Grigoriev I.V."/>
            <person name="Allen A.E."/>
            <person name="Bidle K."/>
            <person name="Borodovsky M."/>
            <person name="Bowler C."/>
            <person name="Brownlee C."/>
            <person name="Cock J.M."/>
            <person name="Elias M."/>
            <person name="Gladyshev V.N."/>
            <person name="Groth M."/>
            <person name="Guda C."/>
            <person name="Hadaegh A."/>
            <person name="Iglesias-Rodriguez M.D."/>
            <person name="Jenkins J."/>
            <person name="Jones B.M."/>
            <person name="Lawson T."/>
            <person name="Leese F."/>
            <person name="Lindquist E."/>
            <person name="Lobanov A."/>
            <person name="Lomsadze A."/>
            <person name="Malik S.B."/>
            <person name="Marsh M.E."/>
            <person name="Mackinder L."/>
            <person name="Mock T."/>
            <person name="Mueller-Roeber B."/>
            <person name="Pagarete A."/>
            <person name="Parker M."/>
            <person name="Probert I."/>
            <person name="Quesneville H."/>
            <person name="Raines C."/>
            <person name="Rensing S.A."/>
            <person name="Riano-Pachon D.M."/>
            <person name="Richier S."/>
            <person name="Rokitta S."/>
            <person name="Shiraiwa Y."/>
            <person name="Soanes D.M."/>
            <person name="van der Giezen M."/>
            <person name="Wahlund T.M."/>
            <person name="Williams B."/>
            <person name="Wilson W."/>
            <person name="Wolfe G."/>
            <person name="Wurch L.L."/>
        </authorList>
    </citation>
    <scope>NUCLEOTIDE SEQUENCE</scope>
</reference>
<organism evidence="5 6">
    <name type="scientific">Emiliania huxleyi (strain CCMP1516)</name>
    <dbReference type="NCBI Taxonomy" id="280463"/>
    <lineage>
        <taxon>Eukaryota</taxon>
        <taxon>Haptista</taxon>
        <taxon>Haptophyta</taxon>
        <taxon>Prymnesiophyceae</taxon>
        <taxon>Isochrysidales</taxon>
        <taxon>Noelaerhabdaceae</taxon>
        <taxon>Emiliania</taxon>
    </lineage>
</organism>
<evidence type="ECO:0000256" key="3">
    <source>
        <dbReference type="ARBA" id="ARBA00022737"/>
    </source>
</evidence>
<evidence type="ECO:0000313" key="5">
    <source>
        <dbReference type="EnsemblProtists" id="EOD28362"/>
    </source>
</evidence>
<accession>A0A0D3JXX7</accession>
<dbReference type="GO" id="GO:0005634">
    <property type="term" value="C:nucleus"/>
    <property type="evidence" value="ECO:0007669"/>
    <property type="project" value="TreeGrafter"/>
</dbReference>
<dbReference type="GO" id="GO:0031267">
    <property type="term" value="F:small GTPase binding"/>
    <property type="evidence" value="ECO:0007669"/>
    <property type="project" value="TreeGrafter"/>
</dbReference>
<evidence type="ECO:0000256" key="4">
    <source>
        <dbReference type="SAM" id="Coils"/>
    </source>
</evidence>
<dbReference type="GO" id="GO:0006913">
    <property type="term" value="P:nucleocytoplasmic transport"/>
    <property type="evidence" value="ECO:0007669"/>
    <property type="project" value="TreeGrafter"/>
</dbReference>
<protein>
    <submittedName>
        <fullName evidence="5">Uncharacterized protein</fullName>
    </submittedName>
</protein>
<dbReference type="PaxDb" id="2903-EOD28362"/>
<dbReference type="PANTHER" id="PTHR24113:SF12">
    <property type="entry name" value="RAN GTPASE-ACTIVATING PROTEIN 1"/>
    <property type="match status" value="1"/>
</dbReference>
<proteinExistence type="predicted"/>
<sequence length="585" mass="61711">MLGDAGAVALARLLRASPTTQSLSASSNCIGPRGALEIFEALLQDCSLTSLDLSSGGTPAERNVIARGHERPAITALAKVLQRSPALSILRLGATAIGPEAAAELSAALPLSSSLMELSLPSNGLGPAGAAAIAEGAAHAQSLETLNLTARPCKTSKLQHSRNRDPLLRTSHEQASVSFVASAFAKQAAFPFGPDTRRARHRTCRLPRLDQFVKLIGRLARNELGDEGARAFAAEIEKAARASVSTIVLTELSLASNGVGDDGACALAVALKCSGEHYRGAAASAPLRVTKLDLSANRLADRAAVELAHALSAEASSLQVLNLNENGIGNEGGAALGRALPSSPGLRRLGLKSNPLGGGAGEALAAGLEGSSVLALSLENSAVPYSCVEAAERLVLANRKRWEEGRPQRSESRRRALETTSEELNRVRAQLAWERAELTATEAQLEEAAAQLYSLRGEIHSREEEDEARLAACQESTRQAELSAREEAEKLAKDRKMWHETLNMKEASLLMAEKAAARARDRMKRANCSTKVEVRSVVAEVEPLREAVLLASAALESANEAACEAEARLTQEALGEQGVSPICDR</sequence>
<dbReference type="InterPro" id="IPR027038">
    <property type="entry name" value="RanGap"/>
</dbReference>
<dbReference type="PANTHER" id="PTHR24113">
    <property type="entry name" value="RAN GTPASE-ACTIVATING PROTEIN 1"/>
    <property type="match status" value="1"/>
</dbReference>
<keyword evidence="6" id="KW-1185">Reference proteome</keyword>
<dbReference type="HOGENOM" id="CLU_466497_0_0_1"/>
<dbReference type="GeneID" id="17274154"/>
<dbReference type="SUPFAM" id="SSF52047">
    <property type="entry name" value="RNI-like"/>
    <property type="match status" value="1"/>
</dbReference>
<dbReference type="GO" id="GO:0005829">
    <property type="term" value="C:cytosol"/>
    <property type="evidence" value="ECO:0007669"/>
    <property type="project" value="TreeGrafter"/>
</dbReference>
<dbReference type="GO" id="GO:0048471">
    <property type="term" value="C:perinuclear region of cytoplasm"/>
    <property type="evidence" value="ECO:0007669"/>
    <property type="project" value="TreeGrafter"/>
</dbReference>
<dbReference type="EnsemblProtists" id="EOD28362">
    <property type="protein sequence ID" value="EOD28362"/>
    <property type="gene ID" value="EMIHUDRAFT_204201"/>
</dbReference>
<name>A0A0D3JXX7_EMIH1</name>
<dbReference type="InterPro" id="IPR001611">
    <property type="entry name" value="Leu-rich_rpt"/>
</dbReference>
<evidence type="ECO:0000313" key="6">
    <source>
        <dbReference type="Proteomes" id="UP000013827"/>
    </source>
</evidence>
<evidence type="ECO:0000256" key="1">
    <source>
        <dbReference type="ARBA" id="ARBA00022468"/>
    </source>
</evidence>
<keyword evidence="2" id="KW-0433">Leucine-rich repeat</keyword>
<keyword evidence="1" id="KW-0343">GTPase activation</keyword>
<feature type="coiled-coil region" evidence="4">
    <location>
        <begin position="431"/>
        <end position="458"/>
    </location>
</feature>
<dbReference type="SMART" id="SM00368">
    <property type="entry name" value="LRR_RI"/>
    <property type="match status" value="8"/>
</dbReference>
<dbReference type="Proteomes" id="UP000013827">
    <property type="component" value="Unassembled WGS sequence"/>
</dbReference>
<dbReference type="AlphaFoldDB" id="A0A0D3JXX7"/>
<dbReference type="Pfam" id="PF13516">
    <property type="entry name" value="LRR_6"/>
    <property type="match status" value="4"/>
</dbReference>
<dbReference type="Gene3D" id="3.80.10.10">
    <property type="entry name" value="Ribonuclease Inhibitor"/>
    <property type="match status" value="4"/>
</dbReference>
<keyword evidence="3" id="KW-0677">Repeat</keyword>
<dbReference type="GO" id="GO:0005096">
    <property type="term" value="F:GTPase activator activity"/>
    <property type="evidence" value="ECO:0007669"/>
    <property type="project" value="UniProtKB-KW"/>
</dbReference>
<dbReference type="KEGG" id="ehx:EMIHUDRAFT_204201"/>
<reference evidence="5" key="2">
    <citation type="submission" date="2024-10" db="UniProtKB">
        <authorList>
            <consortium name="EnsemblProtists"/>
        </authorList>
    </citation>
    <scope>IDENTIFICATION</scope>
</reference>
<dbReference type="InterPro" id="IPR032675">
    <property type="entry name" value="LRR_dom_sf"/>
</dbReference>
<evidence type="ECO:0000256" key="2">
    <source>
        <dbReference type="ARBA" id="ARBA00022614"/>
    </source>
</evidence>
<dbReference type="RefSeq" id="XP_005780791.1">
    <property type="nucleotide sequence ID" value="XM_005780734.1"/>
</dbReference>